<feature type="transmembrane region" description="Helical" evidence="2">
    <location>
        <begin position="12"/>
        <end position="33"/>
    </location>
</feature>
<protein>
    <submittedName>
        <fullName evidence="3">Uncharacterized protein</fullName>
    </submittedName>
</protein>
<accession>A0ABX5SQD2</accession>
<dbReference type="Proteomes" id="UP000295748">
    <property type="component" value="Chromosome"/>
</dbReference>
<evidence type="ECO:0000313" key="3">
    <source>
        <dbReference type="EMBL" id="QBR87490.1"/>
    </source>
</evidence>
<evidence type="ECO:0000256" key="1">
    <source>
        <dbReference type="SAM" id="MobiDB-lite"/>
    </source>
</evidence>
<dbReference type="RefSeq" id="WP_135062902.1">
    <property type="nucleotide sequence ID" value="NZ_CP038266.1"/>
</dbReference>
<keyword evidence="2" id="KW-0812">Transmembrane</keyword>
<proteinExistence type="predicted"/>
<evidence type="ECO:0000313" key="4">
    <source>
        <dbReference type="Proteomes" id="UP000295748"/>
    </source>
</evidence>
<keyword evidence="2" id="KW-0472">Membrane</keyword>
<keyword evidence="4" id="KW-1185">Reference proteome</keyword>
<feature type="compositionally biased region" description="Low complexity" evidence="1">
    <location>
        <begin position="52"/>
        <end position="61"/>
    </location>
</feature>
<feature type="region of interest" description="Disordered" evidence="1">
    <location>
        <begin position="37"/>
        <end position="61"/>
    </location>
</feature>
<reference evidence="3 4" key="1">
    <citation type="submission" date="2019-03" db="EMBL/GenBank/DDBJ databases">
        <authorList>
            <person name="Dong K."/>
        </authorList>
    </citation>
    <scope>NUCLEOTIDE SEQUENCE [LARGE SCALE GENOMIC DNA]</scope>
    <source>
        <strain evidence="4">dk512</strain>
    </source>
</reference>
<name>A0ABX5SQD2_9MICO</name>
<sequence length="243" mass="25571">MAKQRAQSRGLLWAVIGGAVLAAAIVVGVLVAVTSQGGTAQPASSSPPTPTAGPTSSTSTGEVVDAAAVEAGWVPEPITTDPESYLRAAIEAAGTVDTTRATRDEWVTYLDTWFTPDPRFQDPDEQAAQTARYQLTMRDAVIFPDQVWDSLARQNGRVIASTMGEISFTPVPDYDGDDMFIGTSDVVLTFTQTGEDGAESSYEEQVRVSAQVLCGEASVPAPGSAQAAGDCKLIRYFDAALSD</sequence>
<gene>
    <name evidence="3" type="ORF">E4K62_01515</name>
</gene>
<dbReference type="EMBL" id="CP038266">
    <property type="protein sequence ID" value="QBR87490.1"/>
    <property type="molecule type" value="Genomic_DNA"/>
</dbReference>
<keyword evidence="2" id="KW-1133">Transmembrane helix</keyword>
<organism evidence="3 4">
    <name type="scientific">Microbacterium wangchenii</name>
    <dbReference type="NCBI Taxonomy" id="2541726"/>
    <lineage>
        <taxon>Bacteria</taxon>
        <taxon>Bacillati</taxon>
        <taxon>Actinomycetota</taxon>
        <taxon>Actinomycetes</taxon>
        <taxon>Micrococcales</taxon>
        <taxon>Microbacteriaceae</taxon>
        <taxon>Microbacterium</taxon>
    </lineage>
</organism>
<evidence type="ECO:0000256" key="2">
    <source>
        <dbReference type="SAM" id="Phobius"/>
    </source>
</evidence>